<sequence>MRRTRPVRGRRGALRGSPQLRLRVGFVLIAMVLSVFGGRLVQLQGLDPGSYAAMAAAEGTQDVVLPARRGDILDRNGEPLANSVDGLMVVADPKLTAEQAPEIATFLARRLDVDYPSTLERLREAGSRFEYIARQVPSTLANDVVSEARERGYDGILTRRDPVREYPAGDVAANIVGALGTPDPEKGDQPLLGLELAFHHWLAGKDGSARYEVGGGNKLPLGDNLKVAPVDGKDLRTTIDREMQWYAQRVLRQTVQTSRAESGFAVVMDSRTGDILALADHPTFDANSPELADKGSRVSRALGDVYEPGSVEKVLTAAALIDAGKVTARTRITVPPQLQRQDSPIGDWFDHGEIKLTLAGVIAKSSNIGTVLAADNFEPGQLRDYLVDFGLGARTGLGVPGESGGILPSGSLWTDQTEDRIAFGQALSVNAVQMAAAVNTIANGGVRVDPNIIQGTAELPDGTEVGTDTATRRRVVSEDAARQTMKMMERVIDPDAGVAPAAAVPGYRVAGKTGTAQRAVAGGYNGFTVSFAGFAPADDPRFTVYVVVQDPANGGGGGSVAGPAFSKLMGYALGRYGVPPTGTRPSRLPVEW</sequence>
<keyword evidence="4" id="KW-0812">Transmembrane</keyword>
<dbReference type="InterPro" id="IPR050515">
    <property type="entry name" value="Beta-lactam/transpept"/>
</dbReference>
<gene>
    <name evidence="7" type="ORF">QWY29_17595</name>
</gene>
<organism evidence="7 8">
    <name type="scientific">Nocardioides abyssi</name>
    <dbReference type="NCBI Taxonomy" id="3058370"/>
    <lineage>
        <taxon>Bacteria</taxon>
        <taxon>Bacillati</taxon>
        <taxon>Actinomycetota</taxon>
        <taxon>Actinomycetes</taxon>
        <taxon>Propionibacteriales</taxon>
        <taxon>Nocardioidaceae</taxon>
        <taxon>Nocardioides</taxon>
    </lineage>
</organism>
<dbReference type="InterPro" id="IPR001460">
    <property type="entry name" value="PCN-bd_Tpept"/>
</dbReference>
<comment type="subcellular location">
    <subcellularLocation>
        <location evidence="1">Membrane</location>
    </subcellularLocation>
</comment>
<feature type="transmembrane region" description="Helical" evidence="4">
    <location>
        <begin position="20"/>
        <end position="41"/>
    </location>
</feature>
<evidence type="ECO:0000256" key="2">
    <source>
        <dbReference type="ARBA" id="ARBA00007171"/>
    </source>
</evidence>
<evidence type="ECO:0000259" key="5">
    <source>
        <dbReference type="Pfam" id="PF00905"/>
    </source>
</evidence>
<feature type="domain" description="Penicillin-binding protein dimerisation" evidence="6">
    <location>
        <begin position="65"/>
        <end position="217"/>
    </location>
</feature>
<dbReference type="Gene3D" id="3.40.710.10">
    <property type="entry name" value="DD-peptidase/beta-lactamase superfamily"/>
    <property type="match status" value="1"/>
</dbReference>
<dbReference type="SUPFAM" id="SSF56601">
    <property type="entry name" value="beta-lactamase/transpeptidase-like"/>
    <property type="match status" value="1"/>
</dbReference>
<dbReference type="InterPro" id="IPR012338">
    <property type="entry name" value="Beta-lactam/transpept-like"/>
</dbReference>
<dbReference type="SUPFAM" id="SSF56519">
    <property type="entry name" value="Penicillin binding protein dimerisation domain"/>
    <property type="match status" value="1"/>
</dbReference>
<reference evidence="7" key="1">
    <citation type="submission" date="2023-06" db="EMBL/GenBank/DDBJ databases">
        <title>Draft genome sequence of Nocardioides sp. SOB72.</title>
        <authorList>
            <person name="Zhang G."/>
        </authorList>
    </citation>
    <scope>NUCLEOTIDE SEQUENCE</scope>
    <source>
        <strain evidence="7">SOB72</strain>
    </source>
</reference>
<comment type="similarity">
    <text evidence="2">Belongs to the transpeptidase family.</text>
</comment>
<evidence type="ECO:0000256" key="3">
    <source>
        <dbReference type="ARBA" id="ARBA00023136"/>
    </source>
</evidence>
<evidence type="ECO:0000256" key="4">
    <source>
        <dbReference type="SAM" id="Phobius"/>
    </source>
</evidence>
<protein>
    <submittedName>
        <fullName evidence="7">Penicillin-binding protein 2</fullName>
    </submittedName>
</protein>
<proteinExistence type="inferred from homology"/>
<dbReference type="InterPro" id="IPR036138">
    <property type="entry name" value="PBP_dimer_sf"/>
</dbReference>
<keyword evidence="4" id="KW-1133">Transmembrane helix</keyword>
<dbReference type="InterPro" id="IPR005311">
    <property type="entry name" value="PBP_dimer"/>
</dbReference>
<evidence type="ECO:0000313" key="7">
    <source>
        <dbReference type="EMBL" id="MDN4163188.1"/>
    </source>
</evidence>
<dbReference type="EMBL" id="JAUHJR010000009">
    <property type="protein sequence ID" value="MDN4163188.1"/>
    <property type="molecule type" value="Genomic_DNA"/>
</dbReference>
<dbReference type="PANTHER" id="PTHR30627:SF1">
    <property type="entry name" value="PEPTIDOGLYCAN D,D-TRANSPEPTIDASE FTSI"/>
    <property type="match status" value="1"/>
</dbReference>
<name>A0ABT8EYR9_9ACTN</name>
<dbReference type="Gene3D" id="3.90.1310.10">
    <property type="entry name" value="Penicillin-binding protein 2a (Domain 2)"/>
    <property type="match status" value="1"/>
</dbReference>
<comment type="caution">
    <text evidence="7">The sequence shown here is derived from an EMBL/GenBank/DDBJ whole genome shotgun (WGS) entry which is preliminary data.</text>
</comment>
<dbReference type="Gene3D" id="3.30.450.330">
    <property type="match status" value="1"/>
</dbReference>
<dbReference type="Pfam" id="PF03717">
    <property type="entry name" value="PBP_dimer"/>
    <property type="match status" value="1"/>
</dbReference>
<dbReference type="RefSeq" id="WP_300962423.1">
    <property type="nucleotide sequence ID" value="NZ_JAUHJR010000009.1"/>
</dbReference>
<dbReference type="PANTHER" id="PTHR30627">
    <property type="entry name" value="PEPTIDOGLYCAN D,D-TRANSPEPTIDASE"/>
    <property type="match status" value="1"/>
</dbReference>
<dbReference type="Proteomes" id="UP001168537">
    <property type="component" value="Unassembled WGS sequence"/>
</dbReference>
<feature type="domain" description="Penicillin-binding protein transpeptidase" evidence="5">
    <location>
        <begin position="263"/>
        <end position="569"/>
    </location>
</feature>
<keyword evidence="8" id="KW-1185">Reference proteome</keyword>
<accession>A0ABT8EYR9</accession>
<dbReference type="Pfam" id="PF00905">
    <property type="entry name" value="Transpeptidase"/>
    <property type="match status" value="1"/>
</dbReference>
<evidence type="ECO:0000313" key="8">
    <source>
        <dbReference type="Proteomes" id="UP001168537"/>
    </source>
</evidence>
<keyword evidence="3 4" id="KW-0472">Membrane</keyword>
<evidence type="ECO:0000259" key="6">
    <source>
        <dbReference type="Pfam" id="PF03717"/>
    </source>
</evidence>
<evidence type="ECO:0000256" key="1">
    <source>
        <dbReference type="ARBA" id="ARBA00004370"/>
    </source>
</evidence>